<organism evidence="1 2">
    <name type="scientific">Russula earlei</name>
    <dbReference type="NCBI Taxonomy" id="71964"/>
    <lineage>
        <taxon>Eukaryota</taxon>
        <taxon>Fungi</taxon>
        <taxon>Dikarya</taxon>
        <taxon>Basidiomycota</taxon>
        <taxon>Agaricomycotina</taxon>
        <taxon>Agaricomycetes</taxon>
        <taxon>Russulales</taxon>
        <taxon>Russulaceae</taxon>
        <taxon>Russula</taxon>
    </lineage>
</organism>
<reference evidence="1" key="1">
    <citation type="submission" date="2021-03" db="EMBL/GenBank/DDBJ databases">
        <title>Evolutionary priming and transition to the ectomycorrhizal habit in an iconic lineage of mushroom-forming fungi: is preadaptation a requirement?</title>
        <authorList>
            <consortium name="DOE Joint Genome Institute"/>
            <person name="Looney B.P."/>
            <person name="Miyauchi S."/>
            <person name="Morin E."/>
            <person name="Drula E."/>
            <person name="Courty P.E."/>
            <person name="Chicoki N."/>
            <person name="Fauchery L."/>
            <person name="Kohler A."/>
            <person name="Kuo A."/>
            <person name="LaButti K."/>
            <person name="Pangilinan J."/>
            <person name="Lipzen A."/>
            <person name="Riley R."/>
            <person name="Andreopoulos W."/>
            <person name="He G."/>
            <person name="Johnson J."/>
            <person name="Barry K.W."/>
            <person name="Grigoriev I.V."/>
            <person name="Nagy L."/>
            <person name="Hibbett D."/>
            <person name="Henrissat B."/>
            <person name="Matheny P.B."/>
            <person name="Labbe J."/>
            <person name="Martin A.F."/>
        </authorList>
    </citation>
    <scope>NUCLEOTIDE SEQUENCE</scope>
    <source>
        <strain evidence="1">BPL698</strain>
    </source>
</reference>
<sequence>MPPHFGSVPEINWTADNGKLIWALIPELEQPENFIVYLRKKDKNENTTGESKAKVAWWMGKAILLAYAKINPKVVGDQLAECLHRTGDGVNGPDSSKMSDFYIDGVGPDENTPTYALNIWGMSKATEMQYVLCCKLLLKEYQEGLWDHEEYCQQLALLSAQAKKQQRTVDDGDRHERESRLVETVEAMVKGLRCERVACAEAWCVHVVGGEDWAMRCEEGGKVWEEAECHASRVVRMWFRDLRYGSPYSALSINHAAVR</sequence>
<evidence type="ECO:0000313" key="1">
    <source>
        <dbReference type="EMBL" id="KAI9434927.1"/>
    </source>
</evidence>
<dbReference type="EMBL" id="JAGFNK010001098">
    <property type="protein sequence ID" value="KAI9434927.1"/>
    <property type="molecule type" value="Genomic_DNA"/>
</dbReference>
<comment type="caution">
    <text evidence="1">The sequence shown here is derived from an EMBL/GenBank/DDBJ whole genome shotgun (WGS) entry which is preliminary data.</text>
</comment>
<gene>
    <name evidence="1" type="ORF">F5148DRAFT_1372098</name>
</gene>
<dbReference type="Proteomes" id="UP001207468">
    <property type="component" value="Unassembled WGS sequence"/>
</dbReference>
<proteinExistence type="predicted"/>
<evidence type="ECO:0000313" key="2">
    <source>
        <dbReference type="Proteomes" id="UP001207468"/>
    </source>
</evidence>
<protein>
    <submittedName>
        <fullName evidence="1">Uncharacterized protein</fullName>
    </submittedName>
</protein>
<keyword evidence="2" id="KW-1185">Reference proteome</keyword>
<name>A0ACC0TS67_9AGAM</name>
<accession>A0ACC0TS67</accession>